<reference evidence="1 2" key="1">
    <citation type="submission" date="2020-02" db="EMBL/GenBank/DDBJ databases">
        <title>Draft genome sequence of Haematococcus lacustris strain NIES-144.</title>
        <authorList>
            <person name="Morimoto D."/>
            <person name="Nakagawa S."/>
            <person name="Yoshida T."/>
            <person name="Sawayama S."/>
        </authorList>
    </citation>
    <scope>NUCLEOTIDE SEQUENCE [LARGE SCALE GENOMIC DNA]</scope>
    <source>
        <strain evidence="1 2">NIES-144</strain>
    </source>
</reference>
<evidence type="ECO:0000313" key="2">
    <source>
        <dbReference type="Proteomes" id="UP000485058"/>
    </source>
</evidence>
<name>A0A6A0AF89_HAELA</name>
<accession>A0A6A0AF89</accession>
<comment type="caution">
    <text evidence="1">The sequence shown here is derived from an EMBL/GenBank/DDBJ whole genome shotgun (WGS) entry which is preliminary data.</text>
</comment>
<sequence>MTSSLSAWVRSKTAGSAVGQSAHQPPAAASHAASHAAVCHHKTVGGTPGSIKSASVCVQDLLQPGQLAHSTSPAQKELAAAPRCSRCCPLGCSPGAAGAAPQPPPHQGVAAPLVTEEENESLTAAASPFIDPLGELAEQEHGWQAEHLEAIKAGKDGKVVISCDWSEKLTVECRIEIMSEHWHAPQIGILVACAYFKNKEGAYMKQTVYVMTDGKEQSAAITQATVNQVVYYLLAEHDMDMRQLAVQGHPSHATALGMAQSFSVTVWWSYGATTHFKGRHDSEGGVVKQWLRVEILADRAGM</sequence>
<keyword evidence="2" id="KW-1185">Reference proteome</keyword>
<proteinExistence type="predicted"/>
<dbReference type="PANTHER" id="PTHR46601:SF1">
    <property type="entry name" value="ADF-H DOMAIN-CONTAINING PROTEIN"/>
    <property type="match status" value="1"/>
</dbReference>
<gene>
    <name evidence="1" type="ORF">HaLaN_30332</name>
</gene>
<dbReference type="Proteomes" id="UP000485058">
    <property type="component" value="Unassembled WGS sequence"/>
</dbReference>
<protein>
    <submittedName>
        <fullName evidence="1">Uncharacterized protein</fullName>
    </submittedName>
</protein>
<dbReference type="EMBL" id="BLLF01005528">
    <property type="protein sequence ID" value="GFH31315.1"/>
    <property type="molecule type" value="Genomic_DNA"/>
</dbReference>
<evidence type="ECO:0000313" key="1">
    <source>
        <dbReference type="EMBL" id="GFH31315.1"/>
    </source>
</evidence>
<dbReference type="PANTHER" id="PTHR46601">
    <property type="entry name" value="ULP_PROTEASE DOMAIN-CONTAINING PROTEIN"/>
    <property type="match status" value="1"/>
</dbReference>
<dbReference type="AlphaFoldDB" id="A0A6A0AF89"/>
<organism evidence="1 2">
    <name type="scientific">Haematococcus lacustris</name>
    <name type="common">Green alga</name>
    <name type="synonym">Haematococcus pluvialis</name>
    <dbReference type="NCBI Taxonomy" id="44745"/>
    <lineage>
        <taxon>Eukaryota</taxon>
        <taxon>Viridiplantae</taxon>
        <taxon>Chlorophyta</taxon>
        <taxon>core chlorophytes</taxon>
        <taxon>Chlorophyceae</taxon>
        <taxon>CS clade</taxon>
        <taxon>Chlamydomonadales</taxon>
        <taxon>Haematococcaceae</taxon>
        <taxon>Haematococcus</taxon>
    </lineage>
</organism>